<dbReference type="CDD" id="cd02851">
    <property type="entry name" value="E_set_GO_C"/>
    <property type="match status" value="1"/>
</dbReference>
<feature type="domain" description="Glyoxal oxidase N-terminal" evidence="3">
    <location>
        <begin position="45"/>
        <end position="432"/>
    </location>
</feature>
<dbReference type="EMBL" id="CM026424">
    <property type="protein sequence ID" value="KAG0578987.1"/>
    <property type="molecule type" value="Genomic_DNA"/>
</dbReference>
<gene>
    <name evidence="5" type="ORF">KC19_4G064200</name>
</gene>
<dbReference type="SUPFAM" id="SSF50965">
    <property type="entry name" value="Galactose oxidase, central domain"/>
    <property type="match status" value="1"/>
</dbReference>
<evidence type="ECO:0008006" key="7">
    <source>
        <dbReference type="Google" id="ProtNLM"/>
    </source>
</evidence>
<dbReference type="Proteomes" id="UP000822688">
    <property type="component" value="Chromosome 4"/>
</dbReference>
<dbReference type="InterPro" id="IPR011043">
    <property type="entry name" value="Gal_Oxase/kelch_b-propeller"/>
</dbReference>
<organism evidence="5 6">
    <name type="scientific">Ceratodon purpureus</name>
    <name type="common">Fire moss</name>
    <name type="synonym">Dicranum purpureum</name>
    <dbReference type="NCBI Taxonomy" id="3225"/>
    <lineage>
        <taxon>Eukaryota</taxon>
        <taxon>Viridiplantae</taxon>
        <taxon>Streptophyta</taxon>
        <taxon>Embryophyta</taxon>
        <taxon>Bryophyta</taxon>
        <taxon>Bryophytina</taxon>
        <taxon>Bryopsida</taxon>
        <taxon>Dicranidae</taxon>
        <taxon>Pseudoditrichales</taxon>
        <taxon>Ditrichaceae</taxon>
        <taxon>Ceratodon</taxon>
    </lineage>
</organism>
<name>A0A8T0I7A5_CERPU</name>
<evidence type="ECO:0000313" key="6">
    <source>
        <dbReference type="Proteomes" id="UP000822688"/>
    </source>
</evidence>
<dbReference type="InterPro" id="IPR014756">
    <property type="entry name" value="Ig_E-set"/>
</dbReference>
<sequence length="556" mass="61179">MAFRLNLVMVICLVGTSIGDSFNLASAAPQDKWTVVVQDAGVEAMHMTTFYTDKVAIFDRTNLPSNTTILLPNGRCRDNPQDLVSKHDCYAHSVEYDSITNSIRALFVFSDVFCSSGAFLPDGTLQQTGGDKEGERTIRKLGPGPNDDWVETSNYLFVRRWYATNQILPDGTIIVIGGNNNPSYEFVPKKGTAAIPLQILKDAYRGKPEGENNMYPFVHLLPTGNLFIFSNIYSIIFNYKTNTVVKKLPDFGPDPRVYPYSGTSTLLPLSAANKFSTAIIFICGGSTLGAYGGTKGAWTISAATRALDTCGRIDVTAATPKWSVEKMPGPRVMVDGMILPTGEILYVNGMQYGLSGWNTARNPERTPWLYNPTTKVFTKQTPTTIIRPYHSSANVQSDGTVLIAGGNNQSPYTFTGVMFPTELRIEKYYPYYLNAAYDSVRYTLDPAIGVPTAGIKWNTNFKVKFRYPPYPTPPTKVQVSVYAPSFTTHANSMNQRMLILQQVGNITYGGKGTWDVWVTAPPNGNVAPPGYYMLTALNTATTPPIPSAAKWVKFTP</sequence>
<feature type="signal peptide" evidence="2">
    <location>
        <begin position="1"/>
        <end position="19"/>
    </location>
</feature>
<dbReference type="InterPro" id="IPR037293">
    <property type="entry name" value="Gal_Oxidase_central_sf"/>
</dbReference>
<evidence type="ECO:0000256" key="1">
    <source>
        <dbReference type="ARBA" id="ARBA00022729"/>
    </source>
</evidence>
<keyword evidence="6" id="KW-1185">Reference proteome</keyword>
<dbReference type="SUPFAM" id="SSF81296">
    <property type="entry name" value="E set domains"/>
    <property type="match status" value="1"/>
</dbReference>
<dbReference type="Pfam" id="PF09118">
    <property type="entry name" value="GO-like_E_set"/>
    <property type="match status" value="1"/>
</dbReference>
<dbReference type="InterPro" id="IPR009880">
    <property type="entry name" value="Glyoxal_oxidase_N"/>
</dbReference>
<dbReference type="Gene3D" id="2.130.10.80">
    <property type="entry name" value="Galactose oxidase/kelch, beta-propeller"/>
    <property type="match status" value="1"/>
</dbReference>
<proteinExistence type="predicted"/>
<comment type="caution">
    <text evidence="5">The sequence shown here is derived from an EMBL/GenBank/DDBJ whole genome shotgun (WGS) entry which is preliminary data.</text>
</comment>
<evidence type="ECO:0000256" key="2">
    <source>
        <dbReference type="SAM" id="SignalP"/>
    </source>
</evidence>
<dbReference type="AlphaFoldDB" id="A0A8T0I7A5"/>
<dbReference type="InterPro" id="IPR015202">
    <property type="entry name" value="GO-like_E_set"/>
</dbReference>
<evidence type="ECO:0000259" key="4">
    <source>
        <dbReference type="Pfam" id="PF09118"/>
    </source>
</evidence>
<protein>
    <recommendedName>
        <fullName evidence="7">Galactose oxidase</fullName>
    </recommendedName>
</protein>
<dbReference type="PANTHER" id="PTHR32208:SF71">
    <property type="entry name" value="GLYOXAL OXIDASE-RELATED PROTEIN"/>
    <property type="match status" value="1"/>
</dbReference>
<feature type="chain" id="PRO_5035804799" description="Galactose oxidase" evidence="2">
    <location>
        <begin position="20"/>
        <end position="556"/>
    </location>
</feature>
<keyword evidence="1 2" id="KW-0732">Signal</keyword>
<dbReference type="PANTHER" id="PTHR32208">
    <property type="entry name" value="SECRETED PROTEIN-RELATED"/>
    <property type="match status" value="1"/>
</dbReference>
<evidence type="ECO:0000259" key="3">
    <source>
        <dbReference type="Pfam" id="PF07250"/>
    </source>
</evidence>
<dbReference type="Pfam" id="PF07250">
    <property type="entry name" value="Glyoxal_oxid_N"/>
    <property type="match status" value="1"/>
</dbReference>
<dbReference type="InterPro" id="IPR013783">
    <property type="entry name" value="Ig-like_fold"/>
</dbReference>
<evidence type="ECO:0000313" key="5">
    <source>
        <dbReference type="EMBL" id="KAG0578987.1"/>
    </source>
</evidence>
<reference evidence="5" key="1">
    <citation type="submission" date="2020-06" db="EMBL/GenBank/DDBJ databases">
        <title>WGS assembly of Ceratodon purpureus strain R40.</title>
        <authorList>
            <person name="Carey S.B."/>
            <person name="Jenkins J."/>
            <person name="Shu S."/>
            <person name="Lovell J.T."/>
            <person name="Sreedasyam A."/>
            <person name="Maumus F."/>
            <person name="Tiley G.P."/>
            <person name="Fernandez-Pozo N."/>
            <person name="Barry K."/>
            <person name="Chen C."/>
            <person name="Wang M."/>
            <person name="Lipzen A."/>
            <person name="Daum C."/>
            <person name="Saski C.A."/>
            <person name="Payton A.C."/>
            <person name="Mcbreen J.C."/>
            <person name="Conrad R.E."/>
            <person name="Kollar L.M."/>
            <person name="Olsson S."/>
            <person name="Huttunen S."/>
            <person name="Landis J.B."/>
            <person name="Wickett N.J."/>
            <person name="Johnson M.G."/>
            <person name="Rensing S.A."/>
            <person name="Grimwood J."/>
            <person name="Schmutz J."/>
            <person name="Mcdaniel S.F."/>
        </authorList>
    </citation>
    <scope>NUCLEOTIDE SEQUENCE</scope>
    <source>
        <strain evidence="5">R40</strain>
    </source>
</reference>
<dbReference type="Gene3D" id="2.60.40.10">
    <property type="entry name" value="Immunoglobulins"/>
    <property type="match status" value="1"/>
</dbReference>
<accession>A0A8T0I7A5</accession>
<feature type="domain" description="Galactose oxidase-like Early set" evidence="4">
    <location>
        <begin position="452"/>
        <end position="553"/>
    </location>
</feature>